<name>A0A2I0K3S9_PUNGR</name>
<gene>
    <name evidence="2" type="ORF">CRG98_016379</name>
</gene>
<comment type="caution">
    <text evidence="2">The sequence shown here is derived from an EMBL/GenBank/DDBJ whole genome shotgun (WGS) entry which is preliminary data.</text>
</comment>
<proteinExistence type="predicted"/>
<dbReference type="AlphaFoldDB" id="A0A2I0K3S9"/>
<dbReference type="EMBL" id="PGOL01000900">
    <property type="protein sequence ID" value="PKI63194.1"/>
    <property type="molecule type" value="Genomic_DNA"/>
</dbReference>
<evidence type="ECO:0000313" key="3">
    <source>
        <dbReference type="Proteomes" id="UP000233551"/>
    </source>
</evidence>
<reference evidence="2 3" key="1">
    <citation type="submission" date="2017-11" db="EMBL/GenBank/DDBJ databases">
        <title>De-novo sequencing of pomegranate (Punica granatum L.) genome.</title>
        <authorList>
            <person name="Akparov Z."/>
            <person name="Amiraslanov A."/>
            <person name="Hajiyeva S."/>
            <person name="Abbasov M."/>
            <person name="Kaur K."/>
            <person name="Hamwieh A."/>
            <person name="Solovyev V."/>
            <person name="Salamov A."/>
            <person name="Braich B."/>
            <person name="Kosarev P."/>
            <person name="Mahmoud A."/>
            <person name="Hajiyev E."/>
            <person name="Babayeva S."/>
            <person name="Izzatullayeva V."/>
            <person name="Mammadov A."/>
            <person name="Mammadov A."/>
            <person name="Sharifova S."/>
            <person name="Ojaghi J."/>
            <person name="Eynullazada K."/>
            <person name="Bayramov B."/>
            <person name="Abdulazimova A."/>
            <person name="Shahmuradov I."/>
        </authorList>
    </citation>
    <scope>NUCLEOTIDE SEQUENCE [LARGE SCALE GENOMIC DNA]</scope>
    <source>
        <strain evidence="3">cv. AG2017</strain>
        <tissue evidence="2">Leaf</tissue>
    </source>
</reference>
<protein>
    <submittedName>
        <fullName evidence="2">Uncharacterized protein</fullName>
    </submittedName>
</protein>
<feature type="compositionally biased region" description="Basic residues" evidence="1">
    <location>
        <begin position="19"/>
        <end position="39"/>
    </location>
</feature>
<evidence type="ECO:0000256" key="1">
    <source>
        <dbReference type="SAM" id="MobiDB-lite"/>
    </source>
</evidence>
<evidence type="ECO:0000313" key="2">
    <source>
        <dbReference type="EMBL" id="PKI63194.1"/>
    </source>
</evidence>
<organism evidence="2 3">
    <name type="scientific">Punica granatum</name>
    <name type="common">Pomegranate</name>
    <dbReference type="NCBI Taxonomy" id="22663"/>
    <lineage>
        <taxon>Eukaryota</taxon>
        <taxon>Viridiplantae</taxon>
        <taxon>Streptophyta</taxon>
        <taxon>Embryophyta</taxon>
        <taxon>Tracheophyta</taxon>
        <taxon>Spermatophyta</taxon>
        <taxon>Magnoliopsida</taxon>
        <taxon>eudicotyledons</taxon>
        <taxon>Gunneridae</taxon>
        <taxon>Pentapetalae</taxon>
        <taxon>rosids</taxon>
        <taxon>malvids</taxon>
        <taxon>Myrtales</taxon>
        <taxon>Lythraceae</taxon>
        <taxon>Punica</taxon>
    </lineage>
</organism>
<dbReference type="Proteomes" id="UP000233551">
    <property type="component" value="Unassembled WGS sequence"/>
</dbReference>
<keyword evidence="3" id="KW-1185">Reference proteome</keyword>
<feature type="region of interest" description="Disordered" evidence="1">
    <location>
        <begin position="13"/>
        <end position="49"/>
    </location>
</feature>
<sequence length="93" mass="10483">METLLLCVDLHKMTPRGDKARRREPKLHLPPGRRGRKHAPSLLPMSGPTPRVPCTSPIHIFPRYPPHGGGLQPYLLARSFVAVGAWTLRPHER</sequence>
<accession>A0A2I0K3S9</accession>